<feature type="region of interest" description="Disordered" evidence="3">
    <location>
        <begin position="71"/>
        <end position="98"/>
    </location>
</feature>
<dbReference type="AlphaFoldDB" id="A0A9W8E815"/>
<dbReference type="EMBL" id="JANBQB010002371">
    <property type="protein sequence ID" value="KAJ1967342.1"/>
    <property type="molecule type" value="Genomic_DNA"/>
</dbReference>
<sequence length="241" mass="27015">MSRLPRRVCGQCTRRKVKCDGQRPCHNCIQRQTDCVFSLSSRRNPVAQFSQGDGAPSFSVISEFKYKSSTAKPTITQRPGQNQDTQGATTVPSAKPPAPPLLITFPVTQLPPSESTPPRTSVLAQILNTVQSEYIQFDGGSLYSQYYKLYVQLGCFDAETNQLREDERTVTAHDELVQDEPLTASLTPQRFQEIYGQLRAPPVVTDLVQVYYQRYCPEFWKLHADACTTTAIAQNPTIPHL</sequence>
<reference evidence="5" key="1">
    <citation type="submission" date="2022-07" db="EMBL/GenBank/DDBJ databases">
        <title>Phylogenomic reconstructions and comparative analyses of Kickxellomycotina fungi.</title>
        <authorList>
            <person name="Reynolds N.K."/>
            <person name="Stajich J.E."/>
            <person name="Barry K."/>
            <person name="Grigoriev I.V."/>
            <person name="Crous P."/>
            <person name="Smith M.E."/>
        </authorList>
    </citation>
    <scope>NUCLEOTIDE SEQUENCE</scope>
    <source>
        <strain evidence="5">RSA 567</strain>
    </source>
</reference>
<dbReference type="InterPro" id="IPR050613">
    <property type="entry name" value="Sec_Metabolite_Reg"/>
</dbReference>
<dbReference type="SUPFAM" id="SSF57701">
    <property type="entry name" value="Zn2/Cys6 DNA-binding domain"/>
    <property type="match status" value="1"/>
</dbReference>
<dbReference type="Proteomes" id="UP001151582">
    <property type="component" value="Unassembled WGS sequence"/>
</dbReference>
<keyword evidence="2" id="KW-0539">Nucleus</keyword>
<dbReference type="CDD" id="cd00067">
    <property type="entry name" value="GAL4"/>
    <property type="match status" value="1"/>
</dbReference>
<dbReference type="InterPro" id="IPR036864">
    <property type="entry name" value="Zn2-C6_fun-type_DNA-bd_sf"/>
</dbReference>
<evidence type="ECO:0000313" key="6">
    <source>
        <dbReference type="Proteomes" id="UP001151582"/>
    </source>
</evidence>
<dbReference type="GO" id="GO:0000981">
    <property type="term" value="F:DNA-binding transcription factor activity, RNA polymerase II-specific"/>
    <property type="evidence" value="ECO:0007669"/>
    <property type="project" value="InterPro"/>
</dbReference>
<dbReference type="PANTHER" id="PTHR31001">
    <property type="entry name" value="UNCHARACTERIZED TRANSCRIPTIONAL REGULATORY PROTEIN"/>
    <property type="match status" value="1"/>
</dbReference>
<dbReference type="PROSITE" id="PS00463">
    <property type="entry name" value="ZN2_CY6_FUNGAL_1"/>
    <property type="match status" value="1"/>
</dbReference>
<comment type="caution">
    <text evidence="5">The sequence shown here is derived from an EMBL/GenBank/DDBJ whole genome shotgun (WGS) entry which is preliminary data.</text>
</comment>
<feature type="compositionally biased region" description="Polar residues" evidence="3">
    <location>
        <begin position="71"/>
        <end position="92"/>
    </location>
</feature>
<evidence type="ECO:0000313" key="5">
    <source>
        <dbReference type="EMBL" id="KAJ1967342.1"/>
    </source>
</evidence>
<feature type="domain" description="Zn(2)-C6 fungal-type" evidence="4">
    <location>
        <begin position="8"/>
        <end position="37"/>
    </location>
</feature>
<dbReference type="GO" id="GO:0008270">
    <property type="term" value="F:zinc ion binding"/>
    <property type="evidence" value="ECO:0007669"/>
    <property type="project" value="InterPro"/>
</dbReference>
<feature type="non-terminal residue" evidence="5">
    <location>
        <position position="241"/>
    </location>
</feature>
<dbReference type="InterPro" id="IPR001138">
    <property type="entry name" value="Zn2Cys6_DnaBD"/>
</dbReference>
<dbReference type="PROSITE" id="PS50048">
    <property type="entry name" value="ZN2_CY6_FUNGAL_2"/>
    <property type="match status" value="1"/>
</dbReference>
<evidence type="ECO:0000256" key="1">
    <source>
        <dbReference type="ARBA" id="ARBA00004123"/>
    </source>
</evidence>
<organism evidence="5 6">
    <name type="scientific">Dimargaris verticillata</name>
    <dbReference type="NCBI Taxonomy" id="2761393"/>
    <lineage>
        <taxon>Eukaryota</taxon>
        <taxon>Fungi</taxon>
        <taxon>Fungi incertae sedis</taxon>
        <taxon>Zoopagomycota</taxon>
        <taxon>Kickxellomycotina</taxon>
        <taxon>Dimargaritomycetes</taxon>
        <taxon>Dimargaritales</taxon>
        <taxon>Dimargaritaceae</taxon>
        <taxon>Dimargaris</taxon>
    </lineage>
</organism>
<evidence type="ECO:0000256" key="2">
    <source>
        <dbReference type="ARBA" id="ARBA00023242"/>
    </source>
</evidence>
<protein>
    <recommendedName>
        <fullName evidence="4">Zn(2)-C6 fungal-type domain-containing protein</fullName>
    </recommendedName>
</protein>
<name>A0A9W8E815_9FUNG</name>
<dbReference type="GO" id="GO:0005634">
    <property type="term" value="C:nucleus"/>
    <property type="evidence" value="ECO:0007669"/>
    <property type="project" value="UniProtKB-SubCell"/>
</dbReference>
<dbReference type="Pfam" id="PF00172">
    <property type="entry name" value="Zn_clus"/>
    <property type="match status" value="1"/>
</dbReference>
<comment type="subcellular location">
    <subcellularLocation>
        <location evidence="1">Nucleus</location>
    </subcellularLocation>
</comment>
<evidence type="ECO:0000259" key="4">
    <source>
        <dbReference type="PROSITE" id="PS50048"/>
    </source>
</evidence>
<dbReference type="OrthoDB" id="2123952at2759"/>
<dbReference type="SMART" id="SM00066">
    <property type="entry name" value="GAL4"/>
    <property type="match status" value="1"/>
</dbReference>
<gene>
    <name evidence="5" type="ORF">H4R34_006396</name>
</gene>
<evidence type="ECO:0000256" key="3">
    <source>
        <dbReference type="SAM" id="MobiDB-lite"/>
    </source>
</evidence>
<accession>A0A9W8E815</accession>
<dbReference type="Gene3D" id="4.10.240.10">
    <property type="entry name" value="Zn(2)-C6 fungal-type DNA-binding domain"/>
    <property type="match status" value="1"/>
</dbReference>
<keyword evidence="6" id="KW-1185">Reference proteome</keyword>
<proteinExistence type="predicted"/>